<evidence type="ECO:0000313" key="2">
    <source>
        <dbReference type="Proteomes" id="UP000236630"/>
    </source>
</evidence>
<evidence type="ECO:0000313" key="1">
    <source>
        <dbReference type="EMBL" id="GAY59767.1"/>
    </source>
</evidence>
<name>A0A2H5Q547_CITUN</name>
<sequence>MANYAKTSCFGQVHSGPPAHFCADYFPLLQPYRLHLLQQVNILQFPMPRHFSQAFLQDHPMLAPESLLDKSPSQQRNSCSCLHIYHHCRPSTSLASTSLPSSVFQTLPSNARPTSIPLLQRPLLSPLATCNTSLYNRAPGP</sequence>
<keyword evidence="2" id="KW-1185">Reference proteome</keyword>
<protein>
    <submittedName>
        <fullName evidence="1">Uncharacterized protein</fullName>
    </submittedName>
</protein>
<proteinExistence type="predicted"/>
<comment type="caution">
    <text evidence="1">The sequence shown here is derived from an EMBL/GenBank/DDBJ whole genome shotgun (WGS) entry which is preliminary data.</text>
</comment>
<dbReference type="STRING" id="55188.A0A2H5Q547"/>
<dbReference type="EMBL" id="BDQV01000218">
    <property type="protein sequence ID" value="GAY59767.1"/>
    <property type="molecule type" value="Genomic_DNA"/>
</dbReference>
<dbReference type="Proteomes" id="UP000236630">
    <property type="component" value="Unassembled WGS sequence"/>
</dbReference>
<dbReference type="AlphaFoldDB" id="A0A2H5Q547"/>
<organism evidence="1 2">
    <name type="scientific">Citrus unshiu</name>
    <name type="common">Satsuma mandarin</name>
    <name type="synonym">Citrus nobilis var. unshiu</name>
    <dbReference type="NCBI Taxonomy" id="55188"/>
    <lineage>
        <taxon>Eukaryota</taxon>
        <taxon>Viridiplantae</taxon>
        <taxon>Streptophyta</taxon>
        <taxon>Embryophyta</taxon>
        <taxon>Tracheophyta</taxon>
        <taxon>Spermatophyta</taxon>
        <taxon>Magnoliopsida</taxon>
        <taxon>eudicotyledons</taxon>
        <taxon>Gunneridae</taxon>
        <taxon>Pentapetalae</taxon>
        <taxon>rosids</taxon>
        <taxon>malvids</taxon>
        <taxon>Sapindales</taxon>
        <taxon>Rutaceae</taxon>
        <taxon>Aurantioideae</taxon>
        <taxon>Citrus</taxon>
    </lineage>
</organism>
<reference evidence="1 2" key="1">
    <citation type="journal article" date="2017" name="Front. Genet.">
        <title>Draft sequencing of the heterozygous diploid genome of Satsuma (Citrus unshiu Marc.) using a hybrid assembly approach.</title>
        <authorList>
            <person name="Shimizu T."/>
            <person name="Tanizawa Y."/>
            <person name="Mochizuki T."/>
            <person name="Nagasaki H."/>
            <person name="Yoshioka T."/>
            <person name="Toyoda A."/>
            <person name="Fujiyama A."/>
            <person name="Kaminuma E."/>
            <person name="Nakamura Y."/>
        </authorList>
    </citation>
    <scope>NUCLEOTIDE SEQUENCE [LARGE SCALE GENOMIC DNA]</scope>
    <source>
        <strain evidence="2">cv. Miyagawa wase</strain>
    </source>
</reference>
<gene>
    <name evidence="1" type="ORF">CUMW_197030</name>
</gene>
<accession>A0A2H5Q547</accession>